<protein>
    <submittedName>
        <fullName evidence="1">Uncharacterized protein</fullName>
    </submittedName>
</protein>
<dbReference type="AntiFam" id="ANF00014">
    <property type="entry name" value="tRNA translation"/>
</dbReference>
<proteinExistence type="predicted"/>
<dbReference type="EMBL" id="HF563609">
    <property type="protein sequence ID" value="CDI40632.1"/>
    <property type="molecule type" value="Genomic_DNA"/>
</dbReference>
<dbReference type="HOGENOM" id="CLU_3223152_0_0_9"/>
<name>U4Q8M8_TEPAE</name>
<sequence>MFILNINYLIIKVFGINMAPRVGFEPTTLRLTAECSTAELSRNG</sequence>
<gene>
    <name evidence="1" type="ordered locus">TEPIRE1_1275</name>
</gene>
<keyword evidence="2" id="KW-1185">Reference proteome</keyword>
<dbReference type="AlphaFoldDB" id="U4Q8M8"/>
<accession>U4Q8M8</accession>
<reference evidence="2" key="1">
    <citation type="journal article" date="2013" name="Genome Announc.">
        <title>First genome sequence of a syntrophic acetate-oxidizing bacterium, Tepidanaerobacter acetatoxydans strain Re1.</title>
        <authorList>
            <person name="Manzoor S."/>
            <person name="Bongcam-Rudloff E."/>
            <person name="Schnurer A."/>
            <person name="Muller B."/>
        </authorList>
    </citation>
    <scope>NUCLEOTIDE SEQUENCE [LARGE SCALE GENOMIC DNA]</scope>
    <source>
        <strain evidence="2">Re1</strain>
    </source>
</reference>
<organism evidence="1 2">
    <name type="scientific">Tepidanaerobacter acetatoxydans (strain DSM 21804 / JCM 16047 / Re1)</name>
    <dbReference type="NCBI Taxonomy" id="1209989"/>
    <lineage>
        <taxon>Bacteria</taxon>
        <taxon>Bacillati</taxon>
        <taxon>Bacillota</taxon>
        <taxon>Clostridia</taxon>
        <taxon>Thermosediminibacterales</taxon>
        <taxon>Tepidanaerobacteraceae</taxon>
        <taxon>Tepidanaerobacter</taxon>
    </lineage>
</organism>
<evidence type="ECO:0000313" key="2">
    <source>
        <dbReference type="Proteomes" id="UP000010802"/>
    </source>
</evidence>
<evidence type="ECO:0000313" key="1">
    <source>
        <dbReference type="EMBL" id="CDI40632.1"/>
    </source>
</evidence>
<dbReference type="KEGG" id="tae:TepiRe1_1275"/>
<dbReference type="Proteomes" id="UP000010802">
    <property type="component" value="Chromosome"/>
</dbReference>